<name>A0ABV6ISX9_9PROT</name>
<dbReference type="RefSeq" id="WP_377049990.1">
    <property type="nucleotide sequence ID" value="NZ_JBHLVZ010000016.1"/>
</dbReference>
<dbReference type="Proteomes" id="UP001589789">
    <property type="component" value="Unassembled WGS sequence"/>
</dbReference>
<gene>
    <name evidence="1" type="ORF">ACFFIC_09775</name>
</gene>
<evidence type="ECO:0000313" key="2">
    <source>
        <dbReference type="Proteomes" id="UP001589789"/>
    </source>
</evidence>
<sequence>MLGHAKPNVIAFHCTVVSTFSDALEAEILRQAAASAGCPTIATSQAVLAGAAALHVRRTALVTPCIDDINQREAAFFGQHSLECVAEHGLGLLAPAEMFNVSPARWLDLLRSCVPDEAEAVLLSCTAIRVLQLVDDAEALLGRPVLTSNQATGWLLRRHLGIHAPLPGFRRLRSLA</sequence>
<dbReference type="Pfam" id="PF17645">
    <property type="entry name" value="Amdase"/>
    <property type="match status" value="1"/>
</dbReference>
<organism evidence="1 2">
    <name type="scientific">Muricoccus vinaceus</name>
    <dbReference type="NCBI Taxonomy" id="424704"/>
    <lineage>
        <taxon>Bacteria</taxon>
        <taxon>Pseudomonadati</taxon>
        <taxon>Pseudomonadota</taxon>
        <taxon>Alphaproteobacteria</taxon>
        <taxon>Acetobacterales</taxon>
        <taxon>Roseomonadaceae</taxon>
        <taxon>Muricoccus</taxon>
    </lineage>
</organism>
<proteinExistence type="predicted"/>
<comment type="caution">
    <text evidence="1">The sequence shown here is derived from an EMBL/GenBank/DDBJ whole genome shotgun (WGS) entry which is preliminary data.</text>
</comment>
<protein>
    <recommendedName>
        <fullName evidence="3">Arylmalonate decarboxylase</fullName>
    </recommendedName>
</protein>
<dbReference type="PANTHER" id="PTHR40267:SF1">
    <property type="entry name" value="BLR3294 PROTEIN"/>
    <property type="match status" value="1"/>
</dbReference>
<dbReference type="PANTHER" id="PTHR40267">
    <property type="entry name" value="BLR3294 PROTEIN"/>
    <property type="match status" value="1"/>
</dbReference>
<reference evidence="1 2" key="1">
    <citation type="submission" date="2024-09" db="EMBL/GenBank/DDBJ databases">
        <authorList>
            <person name="Sun Q."/>
            <person name="Mori K."/>
        </authorList>
    </citation>
    <scope>NUCLEOTIDE SEQUENCE [LARGE SCALE GENOMIC DNA]</scope>
    <source>
        <strain evidence="1 2">CCM 7468</strain>
    </source>
</reference>
<dbReference type="Gene3D" id="3.40.50.12500">
    <property type="match status" value="1"/>
</dbReference>
<accession>A0ABV6ISX9</accession>
<dbReference type="InterPro" id="IPR053714">
    <property type="entry name" value="Iso_Racemase_Enz_sf"/>
</dbReference>
<dbReference type="InterPro" id="IPR026286">
    <property type="entry name" value="MaiA/AMDase"/>
</dbReference>
<dbReference type="EMBL" id="JBHLVZ010000016">
    <property type="protein sequence ID" value="MFC0385840.1"/>
    <property type="molecule type" value="Genomic_DNA"/>
</dbReference>
<keyword evidence="2" id="KW-1185">Reference proteome</keyword>
<evidence type="ECO:0008006" key="3">
    <source>
        <dbReference type="Google" id="ProtNLM"/>
    </source>
</evidence>
<evidence type="ECO:0000313" key="1">
    <source>
        <dbReference type="EMBL" id="MFC0385840.1"/>
    </source>
</evidence>